<dbReference type="OrthoDB" id="3352776at2759"/>
<protein>
    <recommendedName>
        <fullName evidence="3">SnoaL-like domain-containing protein</fullName>
    </recommendedName>
</protein>
<dbReference type="EMBL" id="ML976671">
    <property type="protein sequence ID" value="KAF1975120.1"/>
    <property type="molecule type" value="Genomic_DNA"/>
</dbReference>
<dbReference type="InterPro" id="IPR032710">
    <property type="entry name" value="NTF2-like_dom_sf"/>
</dbReference>
<keyword evidence="2" id="KW-1185">Reference proteome</keyword>
<dbReference type="SUPFAM" id="SSF54427">
    <property type="entry name" value="NTF2-like"/>
    <property type="match status" value="1"/>
</dbReference>
<name>A0A6A5VEI2_9PLEO</name>
<accession>A0A6A5VEI2</accession>
<evidence type="ECO:0008006" key="3">
    <source>
        <dbReference type="Google" id="ProtNLM"/>
    </source>
</evidence>
<reference evidence="1" key="1">
    <citation type="journal article" date="2020" name="Stud. Mycol.">
        <title>101 Dothideomycetes genomes: a test case for predicting lifestyles and emergence of pathogens.</title>
        <authorList>
            <person name="Haridas S."/>
            <person name="Albert R."/>
            <person name="Binder M."/>
            <person name="Bloem J."/>
            <person name="Labutti K."/>
            <person name="Salamov A."/>
            <person name="Andreopoulos B."/>
            <person name="Baker S."/>
            <person name="Barry K."/>
            <person name="Bills G."/>
            <person name="Bluhm B."/>
            <person name="Cannon C."/>
            <person name="Castanera R."/>
            <person name="Culley D."/>
            <person name="Daum C."/>
            <person name="Ezra D."/>
            <person name="Gonzalez J."/>
            <person name="Henrissat B."/>
            <person name="Kuo A."/>
            <person name="Liang C."/>
            <person name="Lipzen A."/>
            <person name="Lutzoni F."/>
            <person name="Magnuson J."/>
            <person name="Mondo S."/>
            <person name="Nolan M."/>
            <person name="Ohm R."/>
            <person name="Pangilinan J."/>
            <person name="Park H.-J."/>
            <person name="Ramirez L."/>
            <person name="Alfaro M."/>
            <person name="Sun H."/>
            <person name="Tritt A."/>
            <person name="Yoshinaga Y."/>
            <person name="Zwiers L.-H."/>
            <person name="Turgeon B."/>
            <person name="Goodwin S."/>
            <person name="Spatafora J."/>
            <person name="Crous P."/>
            <person name="Grigoriev I."/>
        </authorList>
    </citation>
    <scope>NUCLEOTIDE SEQUENCE</scope>
    <source>
        <strain evidence="1">CBS 107.79</strain>
    </source>
</reference>
<gene>
    <name evidence="1" type="ORF">BU23DRAFT_552542</name>
</gene>
<proteinExistence type="predicted"/>
<evidence type="ECO:0000313" key="2">
    <source>
        <dbReference type="Proteomes" id="UP000800036"/>
    </source>
</evidence>
<dbReference type="Proteomes" id="UP000800036">
    <property type="component" value="Unassembled WGS sequence"/>
</dbReference>
<evidence type="ECO:0000313" key="1">
    <source>
        <dbReference type="EMBL" id="KAF1975120.1"/>
    </source>
</evidence>
<organism evidence="1 2">
    <name type="scientific">Bimuria novae-zelandiae CBS 107.79</name>
    <dbReference type="NCBI Taxonomy" id="1447943"/>
    <lineage>
        <taxon>Eukaryota</taxon>
        <taxon>Fungi</taxon>
        <taxon>Dikarya</taxon>
        <taxon>Ascomycota</taxon>
        <taxon>Pezizomycotina</taxon>
        <taxon>Dothideomycetes</taxon>
        <taxon>Pleosporomycetidae</taxon>
        <taxon>Pleosporales</taxon>
        <taxon>Massarineae</taxon>
        <taxon>Didymosphaeriaceae</taxon>
        <taxon>Bimuria</taxon>
    </lineage>
</organism>
<dbReference type="AlphaFoldDB" id="A0A6A5VEI2"/>
<sequence>MTSFPAQTRTSLLRSTAHAFCTALIAPPPPNELLSTYFTHSPSITEHGPSWATARLPFLGKTFAGREACGEYFNVLSGVLEMHLPDDAFPGPAGFIVDAEAGMVSVVGKGHFVSTKTGKGWDEQFIYRLSGFDAEGKIGHWEIWADPLSAWDAVGSEEPNHKRSVE</sequence>